<feature type="coiled-coil region" evidence="3">
    <location>
        <begin position="44"/>
        <end position="92"/>
    </location>
</feature>
<evidence type="ECO:0000256" key="3">
    <source>
        <dbReference type="SAM" id="Coils"/>
    </source>
</evidence>
<dbReference type="Proteomes" id="UP001153620">
    <property type="component" value="Chromosome 2"/>
</dbReference>
<dbReference type="PANTHER" id="PTHR12236:SF46">
    <property type="entry name" value="CUTICULAR PROTEIN 30B-RELATED"/>
    <property type="match status" value="1"/>
</dbReference>
<organism evidence="5 6">
    <name type="scientific">Chironomus riparius</name>
    <dbReference type="NCBI Taxonomy" id="315576"/>
    <lineage>
        <taxon>Eukaryota</taxon>
        <taxon>Metazoa</taxon>
        <taxon>Ecdysozoa</taxon>
        <taxon>Arthropoda</taxon>
        <taxon>Hexapoda</taxon>
        <taxon>Insecta</taxon>
        <taxon>Pterygota</taxon>
        <taxon>Neoptera</taxon>
        <taxon>Endopterygota</taxon>
        <taxon>Diptera</taxon>
        <taxon>Nematocera</taxon>
        <taxon>Chironomoidea</taxon>
        <taxon>Chironomidae</taxon>
        <taxon>Chironominae</taxon>
        <taxon>Chironomus</taxon>
    </lineage>
</organism>
<evidence type="ECO:0000256" key="4">
    <source>
        <dbReference type="SAM" id="SignalP"/>
    </source>
</evidence>
<dbReference type="GO" id="GO:0031012">
    <property type="term" value="C:extracellular matrix"/>
    <property type="evidence" value="ECO:0007669"/>
    <property type="project" value="TreeGrafter"/>
</dbReference>
<evidence type="ECO:0000313" key="6">
    <source>
        <dbReference type="Proteomes" id="UP001153620"/>
    </source>
</evidence>
<keyword evidence="6" id="KW-1185">Reference proteome</keyword>
<evidence type="ECO:0000256" key="2">
    <source>
        <dbReference type="PROSITE-ProRule" id="PRU00497"/>
    </source>
</evidence>
<reference evidence="5" key="1">
    <citation type="submission" date="2022-01" db="EMBL/GenBank/DDBJ databases">
        <authorList>
            <person name="King R."/>
        </authorList>
    </citation>
    <scope>NUCLEOTIDE SEQUENCE</scope>
</reference>
<keyword evidence="3" id="KW-0175">Coiled coil</keyword>
<dbReference type="EMBL" id="OU895878">
    <property type="protein sequence ID" value="CAG9802678.1"/>
    <property type="molecule type" value="Genomic_DNA"/>
</dbReference>
<dbReference type="PROSITE" id="PS51257">
    <property type="entry name" value="PROKAR_LIPOPROTEIN"/>
    <property type="match status" value="1"/>
</dbReference>
<dbReference type="PANTHER" id="PTHR12236">
    <property type="entry name" value="STRUCTURAL CONTITUENT OF CUTICLE"/>
    <property type="match status" value="1"/>
</dbReference>
<accession>A0A9N9RSW7</accession>
<dbReference type="OrthoDB" id="6382835at2759"/>
<reference evidence="5" key="2">
    <citation type="submission" date="2022-10" db="EMBL/GenBank/DDBJ databases">
        <authorList>
            <consortium name="ENA_rothamsted_submissions"/>
            <consortium name="culmorum"/>
            <person name="King R."/>
        </authorList>
    </citation>
    <scope>NUCLEOTIDE SEQUENCE</scope>
</reference>
<sequence>MSKLLIFIASVAVASCAQIDLHEHMMNQRQQQTDMKNFQNERIREHQELTQQQIQSQLEQLNDQRLVHDQMIRDHEQERLDHARENQHQRQNVNQVFVPHQHQQTPVVIHLQPAFVSIPSSTRHLNVNDDSNYDYKYAVTDMMTGDMKTHKEARRGDEVQGQYTILDSDGYHRTVNYRANDRDGFDAEVRREPAYPVLSYAQNYNGFTNYQGHHNQHNFNNDNNQEQWNYSQQVHFVPQPISVALTSVTKVDDGHHNQYSTKTTTV</sequence>
<dbReference type="GO" id="GO:0005615">
    <property type="term" value="C:extracellular space"/>
    <property type="evidence" value="ECO:0007669"/>
    <property type="project" value="TreeGrafter"/>
</dbReference>
<dbReference type="AlphaFoldDB" id="A0A9N9RSW7"/>
<dbReference type="InterPro" id="IPR051217">
    <property type="entry name" value="Insect_Cuticle_Struc_Prot"/>
</dbReference>
<dbReference type="GO" id="GO:0042302">
    <property type="term" value="F:structural constituent of cuticle"/>
    <property type="evidence" value="ECO:0007669"/>
    <property type="project" value="UniProtKB-UniRule"/>
</dbReference>
<gene>
    <name evidence="5" type="ORF">CHIRRI_LOCUS5584</name>
</gene>
<protein>
    <submittedName>
        <fullName evidence="5">Uncharacterized protein</fullName>
    </submittedName>
</protein>
<dbReference type="PROSITE" id="PS51155">
    <property type="entry name" value="CHIT_BIND_RR_2"/>
    <property type="match status" value="1"/>
</dbReference>
<dbReference type="PRINTS" id="PR00947">
    <property type="entry name" value="CUTICLE"/>
</dbReference>
<feature type="signal peptide" evidence="4">
    <location>
        <begin position="1"/>
        <end position="16"/>
    </location>
</feature>
<evidence type="ECO:0000256" key="1">
    <source>
        <dbReference type="ARBA" id="ARBA00022460"/>
    </source>
</evidence>
<feature type="chain" id="PRO_5040383946" evidence="4">
    <location>
        <begin position="17"/>
        <end position="266"/>
    </location>
</feature>
<dbReference type="PROSITE" id="PS00233">
    <property type="entry name" value="CHIT_BIND_RR_1"/>
    <property type="match status" value="1"/>
</dbReference>
<dbReference type="InterPro" id="IPR000618">
    <property type="entry name" value="Insect_cuticle"/>
</dbReference>
<dbReference type="InterPro" id="IPR031311">
    <property type="entry name" value="CHIT_BIND_RR_consensus"/>
</dbReference>
<keyword evidence="1 2" id="KW-0193">Cuticle</keyword>
<name>A0A9N9RSW7_9DIPT</name>
<keyword evidence="4" id="KW-0732">Signal</keyword>
<evidence type="ECO:0000313" key="5">
    <source>
        <dbReference type="EMBL" id="CAG9802678.1"/>
    </source>
</evidence>
<proteinExistence type="predicted"/>
<dbReference type="Pfam" id="PF00379">
    <property type="entry name" value="Chitin_bind_4"/>
    <property type="match status" value="1"/>
</dbReference>